<gene>
    <name evidence="4" type="primary">VPS25</name>
    <name evidence="4" type="ORF">F1559_003238</name>
</gene>
<evidence type="ECO:0000313" key="5">
    <source>
        <dbReference type="Proteomes" id="UP000530660"/>
    </source>
</evidence>
<accession>A0A7J7IKK0</accession>
<dbReference type="Gene3D" id="1.10.10.570">
    <property type="entry name" value="Winged helix' DNA-binding domain. Chain C. Domain 1"/>
    <property type="match status" value="1"/>
</dbReference>
<proteinExistence type="inferred from homology"/>
<dbReference type="InterPro" id="IPR036390">
    <property type="entry name" value="WH_DNA-bd_sf"/>
</dbReference>
<evidence type="ECO:0000313" key="4">
    <source>
        <dbReference type="EMBL" id="KAF6003047.1"/>
    </source>
</evidence>
<dbReference type="AlphaFoldDB" id="A0A7J7IKK0"/>
<dbReference type="PANTHER" id="PTHR13149:SF0">
    <property type="entry name" value="VACUOLAR PROTEIN-SORTING-ASSOCIATED PROTEIN 25"/>
    <property type="match status" value="1"/>
</dbReference>
<keyword evidence="5" id="KW-1185">Reference proteome</keyword>
<dbReference type="InterPro" id="IPR014041">
    <property type="entry name" value="ESCRT-II_cplx_Vps25-sub_N"/>
</dbReference>
<evidence type="ECO:0000256" key="3">
    <source>
        <dbReference type="ARBA" id="ARBA00022927"/>
    </source>
</evidence>
<dbReference type="GO" id="GO:0005198">
    <property type="term" value="F:structural molecule activity"/>
    <property type="evidence" value="ECO:0007669"/>
    <property type="project" value="TreeGrafter"/>
</dbReference>
<keyword evidence="2" id="KW-0813">Transport</keyword>
<dbReference type="GO" id="GO:0043328">
    <property type="term" value="P:protein transport to vacuole involved in ubiquitin-dependent protein catabolic process via the multivesicular body sorting pathway"/>
    <property type="evidence" value="ECO:0007669"/>
    <property type="project" value="TreeGrafter"/>
</dbReference>
<dbReference type="Pfam" id="PF05871">
    <property type="entry name" value="ESCRT-II"/>
    <property type="match status" value="1"/>
</dbReference>
<dbReference type="EMBL" id="VWRR01000008">
    <property type="protein sequence ID" value="KAF6003047.1"/>
    <property type="molecule type" value="Genomic_DNA"/>
</dbReference>
<protein>
    <submittedName>
        <fullName evidence="4">Vacuolar protein-sorting-associated protein 25</fullName>
    </submittedName>
</protein>
<dbReference type="InterPro" id="IPR008570">
    <property type="entry name" value="ESCRT-II_cplx_Vps25-sub"/>
</dbReference>
<evidence type="ECO:0000256" key="2">
    <source>
        <dbReference type="ARBA" id="ARBA00022448"/>
    </source>
</evidence>
<organism evidence="4 5">
    <name type="scientific">Cyanidiococcus yangmingshanensis</name>
    <dbReference type="NCBI Taxonomy" id="2690220"/>
    <lineage>
        <taxon>Eukaryota</taxon>
        <taxon>Rhodophyta</taxon>
        <taxon>Bangiophyceae</taxon>
        <taxon>Cyanidiales</taxon>
        <taxon>Cyanidiaceae</taxon>
        <taxon>Cyanidiococcus</taxon>
    </lineage>
</organism>
<keyword evidence="3" id="KW-0653">Protein transport</keyword>
<sequence>MLSTTQPVQNASRRVEQRRDPFPFPPWYHYPPLYTIQPCTRTRERQLHLWRRLILDYCEYYCIFTLRLNDAESSQMPLFCNRAIQRRLSRESLLCIFQDLVLRGDAAWSDPDTKEEMLVFWRSPRNWVDELLQVVAQFGQNRGGVFTLQELGSLMIEHSSICREMGSGTDRAVMPVPFLQYVLSILTAEGKARVFGTSEGHGVKFAYT</sequence>
<dbReference type="Proteomes" id="UP000530660">
    <property type="component" value="Unassembled WGS sequence"/>
</dbReference>
<comment type="similarity">
    <text evidence="1">Belongs to the VPS25 family.</text>
</comment>
<dbReference type="GO" id="GO:0000814">
    <property type="term" value="C:ESCRT II complex"/>
    <property type="evidence" value="ECO:0007669"/>
    <property type="project" value="InterPro"/>
</dbReference>
<evidence type="ECO:0000256" key="1">
    <source>
        <dbReference type="ARBA" id="ARBA00009674"/>
    </source>
</evidence>
<reference evidence="4 5" key="1">
    <citation type="journal article" date="2020" name="J. Phycol.">
        <title>Comparative genome analysis reveals Cyanidiococcus gen. nov., a new extremophilic red algal genus sister to Cyanidioschyzon (Cyanidioschyzonaceae, Rhodophyta).</title>
        <authorList>
            <person name="Liu S.-L."/>
            <person name="Chiang Y.-R."/>
            <person name="Yoon H.S."/>
            <person name="Fu H.-Y."/>
        </authorList>
    </citation>
    <scope>NUCLEOTIDE SEQUENCE [LARGE SCALE GENOMIC DNA]</scope>
    <source>
        <strain evidence="4 5">THAL066</strain>
    </source>
</reference>
<dbReference type="SUPFAM" id="SSF46785">
    <property type="entry name" value="Winged helix' DNA-binding domain"/>
    <property type="match status" value="1"/>
</dbReference>
<dbReference type="Gene3D" id="1.10.10.10">
    <property type="entry name" value="Winged helix-like DNA-binding domain superfamily/Winged helix DNA-binding domain"/>
    <property type="match status" value="1"/>
</dbReference>
<comment type="caution">
    <text evidence="4">The sequence shown here is derived from an EMBL/GenBank/DDBJ whole genome shotgun (WGS) entry which is preliminary data.</text>
</comment>
<dbReference type="OrthoDB" id="245150at2759"/>
<dbReference type="PANTHER" id="PTHR13149">
    <property type="entry name" value="VACUOLAR PROTEIN SORTING-ASSOCIATED PROTEIN VPS25"/>
    <property type="match status" value="1"/>
</dbReference>
<dbReference type="GO" id="GO:0042803">
    <property type="term" value="F:protein homodimerization activity"/>
    <property type="evidence" value="ECO:0007669"/>
    <property type="project" value="TreeGrafter"/>
</dbReference>
<name>A0A7J7IKK0_9RHOD</name>
<dbReference type="InterPro" id="IPR036388">
    <property type="entry name" value="WH-like_DNA-bd_sf"/>
</dbReference>